<dbReference type="NCBIfam" id="TIGR01789">
    <property type="entry name" value="lycopene_cycl"/>
    <property type="match status" value="1"/>
</dbReference>
<evidence type="ECO:0000256" key="1">
    <source>
        <dbReference type="ARBA" id="ARBA00006599"/>
    </source>
</evidence>
<sequence>MEKRDCDIAIVGGGLSGGLIALALHVMRPDLSLRVLEGGPRIGGNHRWSWFASDLSAAGEALMAPFRKAEWDSGYDVRFPDHTRTLSTDYRSLASEDFAAALERELPAGSLHTGTEAAAVEAKRVLLRDGSEVTAQKVIDCRGFATTGALRGGWQVFMGRRVRTDAPHGIERPVIMDATVDQHAPAGNGGAYRFVYVLPLGAHDVFVEDTYYADSPALDRNTLSGRIDQYCRAHDIAGEPVGHETGVLPVITGGDFGAFQEANRISGVAVAGARGGFVHPLTSYTLPVAVEVALLVAKEVDLPGDQLAAKLEARARRHWRSTRFYRALGRMLFQGARPRDRYRIFARFYRLAEPLIERFYSGRSTLFDKARVLSGKPPIPIHRGVKALLSSSPSLQSPQSKDHP</sequence>
<evidence type="ECO:0000313" key="3">
    <source>
        <dbReference type="EMBL" id="RJY09926.1"/>
    </source>
</evidence>
<keyword evidence="2" id="KW-0472">Membrane</keyword>
<dbReference type="GO" id="GO:0045436">
    <property type="term" value="F:lycopene beta cyclase activity"/>
    <property type="evidence" value="ECO:0007669"/>
    <property type="project" value="InterPro"/>
</dbReference>
<dbReference type="Proteomes" id="UP000285232">
    <property type="component" value="Unassembled WGS sequence"/>
</dbReference>
<reference evidence="3 4" key="1">
    <citation type="journal article" date="2017" name="Int. J. Syst. Evol. Microbiol.">
        <title>Erythrobacter aquimixticola sp. nov., isolated from the junction between the ocean and a freshwater spring.</title>
        <authorList>
            <person name="Park S."/>
            <person name="Jung Y.T."/>
            <person name="Choi S.J."/>
            <person name="Yoon J.H."/>
        </authorList>
    </citation>
    <scope>NUCLEOTIDE SEQUENCE [LARGE SCALE GENOMIC DNA]</scope>
    <source>
        <strain evidence="3 4">JSSK-14</strain>
    </source>
</reference>
<dbReference type="Pfam" id="PF05834">
    <property type="entry name" value="Lycopene_cycl"/>
    <property type="match status" value="1"/>
</dbReference>
<comment type="similarity">
    <text evidence="1">Belongs to the lycopene cyclase family.</text>
</comment>
<dbReference type="InterPro" id="IPR008461">
    <property type="entry name" value="CrtY"/>
</dbReference>
<name>A0A419RVV8_9SPHN</name>
<dbReference type="GO" id="GO:0016705">
    <property type="term" value="F:oxidoreductase activity, acting on paired donors, with incorporation or reduction of molecular oxygen"/>
    <property type="evidence" value="ECO:0007669"/>
    <property type="project" value="InterPro"/>
</dbReference>
<dbReference type="InterPro" id="IPR036188">
    <property type="entry name" value="FAD/NAD-bd_sf"/>
</dbReference>
<dbReference type="RefSeq" id="WP_120048936.1">
    <property type="nucleotide sequence ID" value="NZ_RAHX01000001.1"/>
</dbReference>
<organism evidence="3 4">
    <name type="scientific">Aurantiacibacter aquimixticola</name>
    <dbReference type="NCBI Taxonomy" id="1958945"/>
    <lineage>
        <taxon>Bacteria</taxon>
        <taxon>Pseudomonadati</taxon>
        <taxon>Pseudomonadota</taxon>
        <taxon>Alphaproteobacteria</taxon>
        <taxon>Sphingomonadales</taxon>
        <taxon>Erythrobacteraceae</taxon>
        <taxon>Aurantiacibacter</taxon>
    </lineage>
</organism>
<dbReference type="GO" id="GO:0016117">
    <property type="term" value="P:carotenoid biosynthetic process"/>
    <property type="evidence" value="ECO:0007669"/>
    <property type="project" value="InterPro"/>
</dbReference>
<dbReference type="Gene3D" id="3.50.50.60">
    <property type="entry name" value="FAD/NAD(P)-binding domain"/>
    <property type="match status" value="1"/>
</dbReference>
<dbReference type="NCBIfam" id="TIGR01790">
    <property type="entry name" value="carotene-cycl"/>
    <property type="match status" value="1"/>
</dbReference>
<protein>
    <submittedName>
        <fullName evidence="3">Lycopene cyclase</fullName>
    </submittedName>
</protein>
<evidence type="ECO:0000256" key="2">
    <source>
        <dbReference type="SAM" id="Phobius"/>
    </source>
</evidence>
<dbReference type="InterPro" id="IPR010108">
    <property type="entry name" value="Lycopene_cyclase_b/e"/>
</dbReference>
<comment type="caution">
    <text evidence="3">The sequence shown here is derived from an EMBL/GenBank/DDBJ whole genome shotgun (WGS) entry which is preliminary data.</text>
</comment>
<keyword evidence="4" id="KW-1185">Reference proteome</keyword>
<evidence type="ECO:0000313" key="4">
    <source>
        <dbReference type="Proteomes" id="UP000285232"/>
    </source>
</evidence>
<feature type="transmembrane region" description="Helical" evidence="2">
    <location>
        <begin position="7"/>
        <end position="27"/>
    </location>
</feature>
<dbReference type="OrthoDB" id="5793379at2"/>
<accession>A0A419RVV8</accession>
<dbReference type="SUPFAM" id="SSF51905">
    <property type="entry name" value="FAD/NAD(P)-binding domain"/>
    <property type="match status" value="1"/>
</dbReference>
<keyword evidence="2" id="KW-1133">Transmembrane helix</keyword>
<keyword evidence="2" id="KW-0812">Transmembrane</keyword>
<dbReference type="EMBL" id="RAHX01000001">
    <property type="protein sequence ID" value="RJY09926.1"/>
    <property type="molecule type" value="Genomic_DNA"/>
</dbReference>
<proteinExistence type="inferred from homology"/>
<dbReference type="AlphaFoldDB" id="A0A419RVV8"/>
<gene>
    <name evidence="3" type="primary">crtY</name>
    <name evidence="3" type="ORF">D6201_11735</name>
</gene>